<dbReference type="GO" id="GO:0004523">
    <property type="term" value="F:RNA-DNA hybrid ribonuclease activity"/>
    <property type="evidence" value="ECO:0007669"/>
    <property type="project" value="InterPro"/>
</dbReference>
<name>A0AAJ7J6A4_9HYME</name>
<reference evidence="3" key="1">
    <citation type="submission" date="2025-08" db="UniProtKB">
        <authorList>
            <consortium name="RefSeq"/>
        </authorList>
    </citation>
    <scope>IDENTIFICATION</scope>
    <source>
        <tissue evidence="3">Whole body</tissue>
    </source>
</reference>
<sequence length="514" mass="58670">MKSALRLVEEWCSETNLSVNPTKTELLVVTRKVKYLGVTFSSNLSWKAQVERTVNRARKNLATISRMVGSTWGLTPAAAHWIYSCIILPRLFFGAVIWWEGVQNLRIGSRLESLQHIGLKRILGAFRSSPTRAMEAMLAMPPLLFRIEEVAIRTAKLLRDWGKWRPTDKGHSSILKSCIPETEKNLLMTLESATDKISMTFRFGRKFRTAIPERDEWKNGKLERFTGWNAWFTDGSKDEESATGCAWVSELSGESGSEYLGKFATVYQAEVVTVLRCAEELMSRGVRGNNIVIFTDSESTVKTMERSSFKSAIALECCDILNELALVNRRVILCWCPGHRGVSGNEEADRLAKLVVKEGRQGVEPWLPVSYAGFKSELKRFSLSRLTSRWSETTNCRQGKEMIGEINVSKARMILKMKRADVRILTYVLTGHAPLNYHLFRMGVRENGQCICGSGELQSVKHLLVNCDRFIRKRREVFGNLDLFDYDLDMLSYEKLIRFFREIDQWDRVVGALF</sequence>
<dbReference type="InterPro" id="IPR036397">
    <property type="entry name" value="RNaseH_sf"/>
</dbReference>
<dbReference type="CDD" id="cd09276">
    <property type="entry name" value="Rnase_HI_RT_non_LTR"/>
    <property type="match status" value="1"/>
</dbReference>
<dbReference type="Proteomes" id="UP000694925">
    <property type="component" value="Unplaced"/>
</dbReference>
<dbReference type="SUPFAM" id="SSF53098">
    <property type="entry name" value="Ribonuclease H-like"/>
    <property type="match status" value="1"/>
</dbReference>
<dbReference type="InterPro" id="IPR002156">
    <property type="entry name" value="RNaseH_domain"/>
</dbReference>
<dbReference type="Pfam" id="PF00075">
    <property type="entry name" value="RNase_H"/>
    <property type="match status" value="1"/>
</dbReference>
<dbReference type="KEGG" id="ccal:108628089"/>
<feature type="domain" description="RNase H type-1" evidence="1">
    <location>
        <begin position="225"/>
        <end position="357"/>
    </location>
</feature>
<evidence type="ECO:0000259" key="1">
    <source>
        <dbReference type="PROSITE" id="PS50879"/>
    </source>
</evidence>
<dbReference type="AlphaFoldDB" id="A0AAJ7J6A4"/>
<dbReference type="RefSeq" id="XP_017885272.1">
    <property type="nucleotide sequence ID" value="XM_018029783.1"/>
</dbReference>
<dbReference type="GO" id="GO:0003676">
    <property type="term" value="F:nucleic acid binding"/>
    <property type="evidence" value="ECO:0007669"/>
    <property type="project" value="InterPro"/>
</dbReference>
<evidence type="ECO:0000313" key="2">
    <source>
        <dbReference type="Proteomes" id="UP000694925"/>
    </source>
</evidence>
<accession>A0AAJ7J6A4</accession>
<dbReference type="GeneID" id="108628089"/>
<keyword evidence="2" id="KW-1185">Reference proteome</keyword>
<gene>
    <name evidence="3" type="primary">LOC108628089</name>
</gene>
<proteinExistence type="predicted"/>
<protein>
    <submittedName>
        <fullName evidence="3">Uncharacterized protein LOC108628089</fullName>
    </submittedName>
</protein>
<dbReference type="InterPro" id="IPR012337">
    <property type="entry name" value="RNaseH-like_sf"/>
</dbReference>
<organism evidence="2 3">
    <name type="scientific">Ceratina calcarata</name>
    <dbReference type="NCBI Taxonomy" id="156304"/>
    <lineage>
        <taxon>Eukaryota</taxon>
        <taxon>Metazoa</taxon>
        <taxon>Ecdysozoa</taxon>
        <taxon>Arthropoda</taxon>
        <taxon>Hexapoda</taxon>
        <taxon>Insecta</taxon>
        <taxon>Pterygota</taxon>
        <taxon>Neoptera</taxon>
        <taxon>Endopterygota</taxon>
        <taxon>Hymenoptera</taxon>
        <taxon>Apocrita</taxon>
        <taxon>Aculeata</taxon>
        <taxon>Apoidea</taxon>
        <taxon>Anthophila</taxon>
        <taxon>Apidae</taxon>
        <taxon>Ceratina</taxon>
        <taxon>Zadontomerus</taxon>
    </lineage>
</organism>
<evidence type="ECO:0000313" key="3">
    <source>
        <dbReference type="RefSeq" id="XP_017885272.1"/>
    </source>
</evidence>
<dbReference type="PROSITE" id="PS50879">
    <property type="entry name" value="RNASE_H_1"/>
    <property type="match status" value="1"/>
</dbReference>
<dbReference type="Gene3D" id="3.30.420.10">
    <property type="entry name" value="Ribonuclease H-like superfamily/Ribonuclease H"/>
    <property type="match status" value="1"/>
</dbReference>